<organism evidence="1 2">
    <name type="scientific">Plakobranchus ocellatus</name>
    <dbReference type="NCBI Taxonomy" id="259542"/>
    <lineage>
        <taxon>Eukaryota</taxon>
        <taxon>Metazoa</taxon>
        <taxon>Spiralia</taxon>
        <taxon>Lophotrochozoa</taxon>
        <taxon>Mollusca</taxon>
        <taxon>Gastropoda</taxon>
        <taxon>Heterobranchia</taxon>
        <taxon>Euthyneura</taxon>
        <taxon>Panpulmonata</taxon>
        <taxon>Sacoglossa</taxon>
        <taxon>Placobranchoidea</taxon>
        <taxon>Plakobranchidae</taxon>
        <taxon>Plakobranchus</taxon>
    </lineage>
</organism>
<comment type="caution">
    <text evidence="1">The sequence shown here is derived from an EMBL/GenBank/DDBJ whole genome shotgun (WGS) entry which is preliminary data.</text>
</comment>
<dbReference type="Proteomes" id="UP000735302">
    <property type="component" value="Unassembled WGS sequence"/>
</dbReference>
<dbReference type="EMBL" id="BLXT01007071">
    <property type="protein sequence ID" value="GFO36522.1"/>
    <property type="molecule type" value="Genomic_DNA"/>
</dbReference>
<reference evidence="1 2" key="1">
    <citation type="journal article" date="2021" name="Elife">
        <title>Chloroplast acquisition without the gene transfer in kleptoplastic sea slugs, Plakobranchus ocellatus.</title>
        <authorList>
            <person name="Maeda T."/>
            <person name="Takahashi S."/>
            <person name="Yoshida T."/>
            <person name="Shimamura S."/>
            <person name="Takaki Y."/>
            <person name="Nagai Y."/>
            <person name="Toyoda A."/>
            <person name="Suzuki Y."/>
            <person name="Arimoto A."/>
            <person name="Ishii H."/>
            <person name="Satoh N."/>
            <person name="Nishiyama T."/>
            <person name="Hasebe M."/>
            <person name="Maruyama T."/>
            <person name="Minagawa J."/>
            <person name="Obokata J."/>
            <person name="Shigenobu S."/>
        </authorList>
    </citation>
    <scope>NUCLEOTIDE SEQUENCE [LARGE SCALE GENOMIC DNA]</scope>
</reference>
<dbReference type="AlphaFoldDB" id="A0AAV4CX84"/>
<accession>A0AAV4CX84</accession>
<gene>
    <name evidence="1" type="ORF">PoB_006302700</name>
</gene>
<name>A0AAV4CX84_9GAST</name>
<proteinExistence type="predicted"/>
<sequence length="149" mass="16243">MCRPPRDHPVSDLVCRIEELIPVDGTCSELRASGAVKSGGSRGEEDTVDHHPFLRVPTMLSATPSVSRPCVPVRGTSSTRVLKSLHLELLNRRCWLNLALLAVCKSSTESARGPSSAQSRGLSVNKVSVKLSPFMIPRQSLLPDVKFRD</sequence>
<evidence type="ECO:0000313" key="1">
    <source>
        <dbReference type="EMBL" id="GFO36522.1"/>
    </source>
</evidence>
<evidence type="ECO:0000313" key="2">
    <source>
        <dbReference type="Proteomes" id="UP000735302"/>
    </source>
</evidence>
<protein>
    <submittedName>
        <fullName evidence="1">Uncharacterized protein</fullName>
    </submittedName>
</protein>
<keyword evidence="2" id="KW-1185">Reference proteome</keyword>